<dbReference type="Proteomes" id="UP000076858">
    <property type="component" value="Unassembled WGS sequence"/>
</dbReference>
<dbReference type="OrthoDB" id="7699677at2759"/>
<accession>A0A162C250</accession>
<evidence type="ECO:0000313" key="2">
    <source>
        <dbReference type="Proteomes" id="UP000076858"/>
    </source>
</evidence>
<dbReference type="EMBL" id="LRGB01011569">
    <property type="protein sequence ID" value="KZS00121.1"/>
    <property type="molecule type" value="Genomic_DNA"/>
</dbReference>
<sequence length="271" mass="31354">MRDEFIHNCSNDPESFERPIPRQKLHTFASEGVRIKKTRTDGKVQELRMERDLFGHILAIALEEKVDIRNVLEYPLTPVPLCFSHLDGQMNKTNKAKLFKILEDRLKHQPPTTIDVVIIDGSFFLHLCPDLPSSFGKSSRHILQRICAFRAKTIHLIFDRVTSPSIKDMERDKRTDSDRDVPFKIAGDNQLRPTDFIKALRNNNFKRELVPFLVKSWTDDSLACFLGEKLLYVTEGLSCFSFRALNGQVIVKEKKACEVFMKRQILELLPI</sequence>
<organism evidence="1 2">
    <name type="scientific">Daphnia magna</name>
    <dbReference type="NCBI Taxonomy" id="35525"/>
    <lineage>
        <taxon>Eukaryota</taxon>
        <taxon>Metazoa</taxon>
        <taxon>Ecdysozoa</taxon>
        <taxon>Arthropoda</taxon>
        <taxon>Crustacea</taxon>
        <taxon>Branchiopoda</taxon>
        <taxon>Diplostraca</taxon>
        <taxon>Cladocera</taxon>
        <taxon>Anomopoda</taxon>
        <taxon>Daphniidae</taxon>
        <taxon>Daphnia</taxon>
    </lineage>
</organism>
<gene>
    <name evidence="1" type="ORF">APZ42_003715</name>
</gene>
<name>A0A162C250_9CRUS</name>
<dbReference type="AlphaFoldDB" id="A0A162C250"/>
<reference evidence="1 2" key="1">
    <citation type="submission" date="2016-03" db="EMBL/GenBank/DDBJ databases">
        <title>EvidentialGene: Evidence-directed Construction of Genes on Genomes.</title>
        <authorList>
            <person name="Gilbert D.G."/>
            <person name="Choi J.-H."/>
            <person name="Mockaitis K."/>
            <person name="Colbourne J."/>
            <person name="Pfrender M."/>
        </authorList>
    </citation>
    <scope>NUCLEOTIDE SEQUENCE [LARGE SCALE GENOMIC DNA]</scope>
    <source>
        <strain evidence="1 2">Xinb3</strain>
        <tissue evidence="1">Complete organism</tissue>
    </source>
</reference>
<protein>
    <submittedName>
        <fullName evidence="1">Uncharacterized protein</fullName>
    </submittedName>
</protein>
<dbReference type="PANTHER" id="PTHR46704">
    <property type="entry name" value="CXC DOMAIN-CONTAINING PROTEIN-RELATED"/>
    <property type="match status" value="1"/>
</dbReference>
<comment type="caution">
    <text evidence="1">The sequence shown here is derived from an EMBL/GenBank/DDBJ whole genome shotgun (WGS) entry which is preliminary data.</text>
</comment>
<proteinExistence type="predicted"/>
<evidence type="ECO:0000313" key="1">
    <source>
        <dbReference type="EMBL" id="KZS00121.1"/>
    </source>
</evidence>
<dbReference type="PANTHER" id="PTHR46704:SF9">
    <property type="entry name" value="BHLH DOMAIN-CONTAINING PROTEIN"/>
    <property type="match status" value="1"/>
</dbReference>
<keyword evidence="2" id="KW-1185">Reference proteome</keyword>